<dbReference type="EC" id="3.1.-.-" evidence="6"/>
<comment type="cofactor">
    <cofactor evidence="6">
        <name>Mg(2+)</name>
        <dbReference type="ChEBI" id="CHEBI:18420"/>
    </cofactor>
</comment>
<dbReference type="HAMAP" id="MF_00265">
    <property type="entry name" value="VapC_Nob1"/>
    <property type="match status" value="1"/>
</dbReference>
<evidence type="ECO:0000256" key="1">
    <source>
        <dbReference type="ARBA" id="ARBA00022649"/>
    </source>
</evidence>
<evidence type="ECO:0000259" key="7">
    <source>
        <dbReference type="Pfam" id="PF01850"/>
    </source>
</evidence>
<evidence type="ECO:0000313" key="9">
    <source>
        <dbReference type="Proteomes" id="UP000072763"/>
    </source>
</evidence>
<reference evidence="8 9" key="1">
    <citation type="journal article" date="2016" name="Front. Microbiol.">
        <title>Genomic Resource of Rice Seed Associated Bacteria.</title>
        <authorList>
            <person name="Midha S."/>
            <person name="Bansal K."/>
            <person name="Sharma S."/>
            <person name="Kumar N."/>
            <person name="Patil P.P."/>
            <person name="Chaudhry V."/>
            <person name="Patil P.B."/>
        </authorList>
    </citation>
    <scope>NUCLEOTIDE SEQUENCE [LARGE SCALE GENOMIC DNA]</scope>
    <source>
        <strain evidence="8 9">NS359</strain>
    </source>
</reference>
<dbReference type="PATRIC" id="fig|465820.4.peg.1459"/>
<dbReference type="InterPro" id="IPR002716">
    <property type="entry name" value="PIN_dom"/>
</dbReference>
<dbReference type="InterPro" id="IPR022907">
    <property type="entry name" value="VapC_family"/>
</dbReference>
<feature type="domain" description="PIN" evidence="7">
    <location>
        <begin position="2"/>
        <end position="119"/>
    </location>
</feature>
<proteinExistence type="inferred from homology"/>
<feature type="binding site" evidence="6">
    <location>
        <position position="5"/>
    </location>
    <ligand>
        <name>Mg(2+)</name>
        <dbReference type="ChEBI" id="CHEBI:18420"/>
    </ligand>
</feature>
<dbReference type="EMBL" id="LDRC01000033">
    <property type="protein sequence ID" value="KTR52264.1"/>
    <property type="molecule type" value="Genomic_DNA"/>
</dbReference>
<keyword evidence="4 6" id="KW-0378">Hydrolase</keyword>
<comment type="caution">
    <text evidence="8">The sequence shown here is derived from an EMBL/GenBank/DDBJ whole genome shotgun (WGS) entry which is preliminary data.</text>
</comment>
<dbReference type="Proteomes" id="UP000072763">
    <property type="component" value="Unassembled WGS sequence"/>
</dbReference>
<organism evidence="8 9">
    <name type="scientific">Curtobacterium oceanosedimentum</name>
    <dbReference type="NCBI Taxonomy" id="465820"/>
    <lineage>
        <taxon>Bacteria</taxon>
        <taxon>Bacillati</taxon>
        <taxon>Actinomycetota</taxon>
        <taxon>Actinomycetes</taxon>
        <taxon>Micrococcales</taxon>
        <taxon>Microbacteriaceae</taxon>
        <taxon>Curtobacterium</taxon>
    </lineage>
</organism>
<dbReference type="InterPro" id="IPR029060">
    <property type="entry name" value="PIN-like_dom_sf"/>
</dbReference>
<keyword evidence="3 6" id="KW-0479">Metal-binding</keyword>
<keyword evidence="6" id="KW-0800">Toxin</keyword>
<evidence type="ECO:0000256" key="2">
    <source>
        <dbReference type="ARBA" id="ARBA00022722"/>
    </source>
</evidence>
<keyword evidence="2 6" id="KW-0540">Nuclease</keyword>
<dbReference type="AlphaFoldDB" id="A0A147DRF9"/>
<feature type="binding site" evidence="6">
    <location>
        <position position="93"/>
    </location>
    <ligand>
        <name>Mg(2+)</name>
        <dbReference type="ChEBI" id="CHEBI:18420"/>
    </ligand>
</feature>
<comment type="function">
    <text evidence="6">Toxic component of a toxin-antitoxin (TA) system. An RNase.</text>
</comment>
<name>A0A147DRF9_9MICO</name>
<evidence type="ECO:0000256" key="6">
    <source>
        <dbReference type="HAMAP-Rule" id="MF_00265"/>
    </source>
</evidence>
<gene>
    <name evidence="6" type="primary">vapC</name>
    <name evidence="8" type="ORF">NS359_06905</name>
</gene>
<dbReference type="GO" id="GO:0004540">
    <property type="term" value="F:RNA nuclease activity"/>
    <property type="evidence" value="ECO:0007669"/>
    <property type="project" value="InterPro"/>
</dbReference>
<accession>A0A147DRF9</accession>
<keyword evidence="1 6" id="KW-1277">Toxin-antitoxin system</keyword>
<dbReference type="GO" id="GO:0016787">
    <property type="term" value="F:hydrolase activity"/>
    <property type="evidence" value="ECO:0007669"/>
    <property type="project" value="UniProtKB-KW"/>
</dbReference>
<dbReference type="SUPFAM" id="SSF88723">
    <property type="entry name" value="PIN domain-like"/>
    <property type="match status" value="1"/>
</dbReference>
<keyword evidence="5 6" id="KW-0460">Magnesium</keyword>
<dbReference type="Gene3D" id="3.40.50.1010">
    <property type="entry name" value="5'-nuclease"/>
    <property type="match status" value="1"/>
</dbReference>
<evidence type="ECO:0000256" key="4">
    <source>
        <dbReference type="ARBA" id="ARBA00022801"/>
    </source>
</evidence>
<comment type="similarity">
    <text evidence="6">Belongs to the PINc/VapC protein family.</text>
</comment>
<dbReference type="GO" id="GO:0000287">
    <property type="term" value="F:magnesium ion binding"/>
    <property type="evidence" value="ECO:0007669"/>
    <property type="project" value="UniProtKB-UniRule"/>
</dbReference>
<evidence type="ECO:0000313" key="8">
    <source>
        <dbReference type="EMBL" id="KTR52264.1"/>
    </source>
</evidence>
<evidence type="ECO:0000256" key="5">
    <source>
        <dbReference type="ARBA" id="ARBA00022842"/>
    </source>
</evidence>
<dbReference type="GO" id="GO:0090729">
    <property type="term" value="F:toxin activity"/>
    <property type="evidence" value="ECO:0007669"/>
    <property type="project" value="UniProtKB-KW"/>
</dbReference>
<evidence type="ECO:0000256" key="3">
    <source>
        <dbReference type="ARBA" id="ARBA00022723"/>
    </source>
</evidence>
<sequence length="139" mass="15104">MIVLDANVLIALLDRQDALHVRAFDLVEDHAWEAFCASAVTFAETLVRPSRLGLAYAHEASLRSVGVRIVPVSRAIARGVADLCAHERVGVPDATAVVTTQHAEGRLATFDRRLGKLARRHGVDLAEPYDDGGPWPFPT</sequence>
<protein>
    <recommendedName>
        <fullName evidence="6">Ribonuclease VapC</fullName>
        <shortName evidence="6">RNase VapC</shortName>
        <ecNumber evidence="6">3.1.-.-</ecNumber>
    </recommendedName>
    <alternativeName>
        <fullName evidence="6">Toxin VapC</fullName>
    </alternativeName>
</protein>
<dbReference type="Pfam" id="PF01850">
    <property type="entry name" value="PIN"/>
    <property type="match status" value="1"/>
</dbReference>